<geneLocation type="plasmid" evidence="1">
    <name>pFRL6</name>
</geneLocation>
<organism evidence="1">
    <name type="scientific">Streptomyces sp. F12</name>
    <dbReference type="NCBI Taxonomy" id="1436084"/>
    <lineage>
        <taxon>Bacteria</taxon>
        <taxon>Bacillati</taxon>
        <taxon>Actinomycetota</taxon>
        <taxon>Actinomycetes</taxon>
        <taxon>Kitasatosporales</taxon>
        <taxon>Streptomycetaceae</taxon>
        <taxon>Streptomyces</taxon>
    </lineage>
</organism>
<name>V9Z4P6_9ACTN</name>
<gene>
    <name evidence="1" type="ORF">pFRL6_353</name>
</gene>
<dbReference type="AlphaFoldDB" id="V9Z4P6"/>
<keyword evidence="1" id="KW-0614">Plasmid</keyword>
<accession>V9Z4P6</accession>
<dbReference type="EMBL" id="KF602051">
    <property type="protein sequence ID" value="AHE40440.1"/>
    <property type="molecule type" value="Genomic_DNA"/>
</dbReference>
<proteinExistence type="predicted"/>
<reference evidence="1" key="1">
    <citation type="submission" date="2013-09" db="EMBL/GenBank/DDBJ databases">
        <title>Complete nucleotide sequence of Streptomyces linear plasmid pFRL6.</title>
        <authorList>
            <person name="Chen Z."/>
            <person name="Fang P."/>
            <person name="Qin Z."/>
        </authorList>
    </citation>
    <scope>NUCLEOTIDE SEQUENCE</scope>
    <source>
        <plasmid evidence="1">pFRL6</plasmid>
    </source>
</reference>
<protein>
    <submittedName>
        <fullName evidence="1">Uncharacterized protein</fullName>
    </submittedName>
</protein>
<evidence type="ECO:0000313" key="1">
    <source>
        <dbReference type="EMBL" id="AHE40440.1"/>
    </source>
</evidence>
<sequence>MWQVNLPSREREHLHAAALAEARLLLGVNAELRYRDGDRRWALGTALYVGDRPYAVLRPRPQFVNWEQLKGLLIFVRNLDELRILGRTAPDGTRIIILPEQEPPTG</sequence>